<sequence length="234" mass="27018">MLFTVSFVSVAQESLGYIGLWSFNELDRSAMESIDEEKIRLVTNMFQEMKLEILDTEIYQMQFMGEVQESSYTKSGDTLLLDKGDKFILLDDGTARMESGNARLLFAKGDFKNQKTYSYLTEDKYALQSFKTESLLGKWKVQEVKAAEGVEGGGMYEMIGMMITFNFMTEEEVALGISGIQTVEEYQIDMDTQELVFIKPDAEENRMYAIIQVSEEYMIVQHLKEKTYLYMVRE</sequence>
<organism evidence="1 2">
    <name type="scientific">Nonlabens ulvanivorans</name>
    <name type="common">Persicivirga ulvanivorans</name>
    <dbReference type="NCBI Taxonomy" id="906888"/>
    <lineage>
        <taxon>Bacteria</taxon>
        <taxon>Pseudomonadati</taxon>
        <taxon>Bacteroidota</taxon>
        <taxon>Flavobacteriia</taxon>
        <taxon>Flavobacteriales</taxon>
        <taxon>Flavobacteriaceae</taxon>
        <taxon>Nonlabens</taxon>
    </lineage>
</organism>
<reference evidence="1 2" key="1">
    <citation type="journal article" date="2014" name="Genome Announc.">
        <title>Draft Genome Sequences of Marine Flavobacterium Nonlabens Strains NR17, NR24, NR27, NR32, NR33, and Ara13.</title>
        <authorList>
            <person name="Nakanishi M."/>
            <person name="Meirelles P."/>
            <person name="Suzuki R."/>
            <person name="Takatani N."/>
            <person name="Mino S."/>
            <person name="Suda W."/>
            <person name="Oshima K."/>
            <person name="Hattori M."/>
            <person name="Ohkuma M."/>
            <person name="Hosokawa M."/>
            <person name="Miyashita K."/>
            <person name="Thompson F.L."/>
            <person name="Niwa A."/>
            <person name="Sawabe T."/>
            <person name="Sawabe T."/>
        </authorList>
    </citation>
    <scope>NUCLEOTIDE SEQUENCE [LARGE SCALE GENOMIC DNA]</scope>
    <source>
        <strain evidence="2">JCM19296</strain>
    </source>
</reference>
<dbReference type="EMBL" id="BBLG01000001">
    <property type="protein sequence ID" value="GAK75355.1"/>
    <property type="molecule type" value="Genomic_DNA"/>
</dbReference>
<comment type="caution">
    <text evidence="1">The sequence shown here is derived from an EMBL/GenBank/DDBJ whole genome shotgun (WGS) entry which is preliminary data.</text>
</comment>
<dbReference type="Proteomes" id="UP000028980">
    <property type="component" value="Unassembled WGS sequence"/>
</dbReference>
<evidence type="ECO:0000313" key="1">
    <source>
        <dbReference type="EMBL" id="GAK75355.1"/>
    </source>
</evidence>
<accession>A0A081D8V9</accession>
<proteinExistence type="predicted"/>
<name>A0A081D8V9_NONUL</name>
<dbReference type="AlphaFoldDB" id="A0A081D8V9"/>
<gene>
    <name evidence="1" type="ORF">JCM19296_933</name>
</gene>
<evidence type="ECO:0000313" key="2">
    <source>
        <dbReference type="Proteomes" id="UP000028980"/>
    </source>
</evidence>
<protein>
    <submittedName>
        <fullName evidence="1">Uncharacterized protein</fullName>
    </submittedName>
</protein>